<dbReference type="GO" id="GO:0043409">
    <property type="term" value="P:negative regulation of MAPK cascade"/>
    <property type="evidence" value="ECO:0007669"/>
    <property type="project" value="TreeGrafter"/>
</dbReference>
<dbReference type="PANTHER" id="PTHR45682">
    <property type="entry name" value="AGAP008228-PA"/>
    <property type="match status" value="1"/>
</dbReference>
<comment type="catalytic activity">
    <reaction evidence="3">
        <text>O-phospho-L-seryl-[protein] + H2O = L-seryl-[protein] + phosphate</text>
        <dbReference type="Rhea" id="RHEA:20629"/>
        <dbReference type="Rhea" id="RHEA-COMP:9863"/>
        <dbReference type="Rhea" id="RHEA-COMP:11604"/>
        <dbReference type="ChEBI" id="CHEBI:15377"/>
        <dbReference type="ChEBI" id="CHEBI:29999"/>
        <dbReference type="ChEBI" id="CHEBI:43474"/>
        <dbReference type="ChEBI" id="CHEBI:83421"/>
        <dbReference type="EC" id="3.1.3.16"/>
    </reaction>
</comment>
<dbReference type="KEGG" id="ccar:109104798"/>
<dbReference type="OrthoDB" id="10252009at2759"/>
<dbReference type="Pfam" id="PF00782">
    <property type="entry name" value="DSPc"/>
    <property type="match status" value="2"/>
</dbReference>
<keyword evidence="2" id="KW-0378">Hydrolase</keyword>
<sequence length="377" mass="42756">MAAQKNKHGLPAIKELENILDTCKLDLNPVDEVWPNLYIGNVAIAQNRNALMKMGITHVLNAAHSKQGSIGDQSYYGNTIVYYGIPAEDSSSFDLSVYFQPAADFIHKALRKKNGKVLIHCIMGMSRSATLVLAYLMLRQRLTLRTAIQTVVLRRAVYPNRNFLSLLLDLDIQLQRKRMLCPILWMSLKELCAYETPSVAEMQSFLLADRRPTGHVNQVWPNVYIGNEVAARDKPMLYNMRITHIVNAASGPPHVNTGARFYRDMDIDYYGVEADDSTDFIMSVFFYPTARFIQAALSKNGRVFVHCLMGVSRSATLVLAFLMICEDLTLMEAIKAVRQHRDICPNPGFLNQLRHLDMSLVRERKKKGSLQIVTETW</sequence>
<evidence type="ECO:0000256" key="1">
    <source>
        <dbReference type="ARBA" id="ARBA00008601"/>
    </source>
</evidence>
<dbReference type="InterPro" id="IPR016130">
    <property type="entry name" value="Tyr_Pase_AS"/>
</dbReference>
<evidence type="ECO:0000256" key="5">
    <source>
        <dbReference type="PIRSR" id="PIRSR620405-1"/>
    </source>
</evidence>
<evidence type="ECO:0000256" key="4">
    <source>
        <dbReference type="ARBA" id="ARBA00048336"/>
    </source>
</evidence>
<dbReference type="PROSITE" id="PS50056">
    <property type="entry name" value="TYR_PHOSPHATASE_2"/>
    <property type="match status" value="2"/>
</dbReference>
<feature type="domain" description="Tyrosine-protein phosphatase" evidence="6">
    <location>
        <begin position="215"/>
        <end position="362"/>
    </location>
</feature>
<dbReference type="GO" id="GO:0004722">
    <property type="term" value="F:protein serine/threonine phosphatase activity"/>
    <property type="evidence" value="ECO:0007669"/>
    <property type="project" value="UniProtKB-EC"/>
</dbReference>
<proteinExistence type="inferred from homology"/>
<feature type="active site" description="Phosphocysteine intermediate" evidence="5">
    <location>
        <position position="307"/>
    </location>
</feature>
<comment type="similarity">
    <text evidence="1">Belongs to the protein-tyrosine phosphatase family. Non-receptor class dual specificity subfamily.</text>
</comment>
<name>A0A9Q9YPY7_CYPCA</name>
<dbReference type="PROSITE" id="PS00383">
    <property type="entry name" value="TYR_PHOSPHATASE_1"/>
    <property type="match status" value="2"/>
</dbReference>
<gene>
    <name evidence="8" type="primary">LOC109104798</name>
</gene>
<dbReference type="GO" id="GO:0008138">
    <property type="term" value="F:protein tyrosine/serine/threonine phosphatase activity"/>
    <property type="evidence" value="ECO:0007669"/>
    <property type="project" value="InterPro"/>
</dbReference>
<dbReference type="InterPro" id="IPR020422">
    <property type="entry name" value="TYR_PHOSPHATASE_DUAL_dom"/>
</dbReference>
<feature type="domain" description="Tyrosine-protein phosphatase" evidence="6">
    <location>
        <begin position="28"/>
        <end position="176"/>
    </location>
</feature>
<protein>
    <submittedName>
        <fullName evidence="8">Uncharacterized protein LOC109104798</fullName>
    </submittedName>
</protein>
<dbReference type="InterPro" id="IPR020405">
    <property type="entry name" value="Atypical_DUSP_subfamA"/>
</dbReference>
<dbReference type="PANTHER" id="PTHR45682:SF10">
    <property type="entry name" value="DUAL SPECIFICITY PROTEIN PHOSPHATASE 13 ISOFORM B"/>
    <property type="match status" value="1"/>
</dbReference>
<organism evidence="8">
    <name type="scientific">Cyprinus carpio</name>
    <name type="common">Common carp</name>
    <dbReference type="NCBI Taxonomy" id="7962"/>
    <lineage>
        <taxon>Eukaryota</taxon>
        <taxon>Metazoa</taxon>
        <taxon>Chordata</taxon>
        <taxon>Craniata</taxon>
        <taxon>Vertebrata</taxon>
        <taxon>Euteleostomi</taxon>
        <taxon>Actinopterygii</taxon>
        <taxon>Neopterygii</taxon>
        <taxon>Teleostei</taxon>
        <taxon>Ostariophysi</taxon>
        <taxon>Cypriniformes</taxon>
        <taxon>Cyprinidae</taxon>
        <taxon>Cyprininae</taxon>
        <taxon>Cyprinus</taxon>
    </lineage>
</organism>
<evidence type="ECO:0000259" key="7">
    <source>
        <dbReference type="PROSITE" id="PS50056"/>
    </source>
</evidence>
<dbReference type="SMART" id="SM00195">
    <property type="entry name" value="DSPc"/>
    <property type="match status" value="2"/>
</dbReference>
<evidence type="ECO:0000256" key="3">
    <source>
        <dbReference type="ARBA" id="ARBA00047761"/>
    </source>
</evidence>
<dbReference type="GeneID" id="109104798"/>
<dbReference type="PROSITE" id="PS50054">
    <property type="entry name" value="TYR_PHOSPHATASE_DUAL"/>
    <property type="match status" value="2"/>
</dbReference>
<comment type="catalytic activity">
    <reaction evidence="4">
        <text>O-phospho-L-threonyl-[protein] + H2O = L-threonyl-[protein] + phosphate</text>
        <dbReference type="Rhea" id="RHEA:47004"/>
        <dbReference type="Rhea" id="RHEA-COMP:11060"/>
        <dbReference type="Rhea" id="RHEA-COMP:11605"/>
        <dbReference type="ChEBI" id="CHEBI:15377"/>
        <dbReference type="ChEBI" id="CHEBI:30013"/>
        <dbReference type="ChEBI" id="CHEBI:43474"/>
        <dbReference type="ChEBI" id="CHEBI:61977"/>
        <dbReference type="EC" id="3.1.3.16"/>
    </reaction>
</comment>
<dbReference type="GO" id="GO:0033549">
    <property type="term" value="F:MAP kinase phosphatase activity"/>
    <property type="evidence" value="ECO:0007669"/>
    <property type="project" value="TreeGrafter"/>
</dbReference>
<evidence type="ECO:0000259" key="6">
    <source>
        <dbReference type="PROSITE" id="PS50054"/>
    </source>
</evidence>
<feature type="domain" description="Tyrosine specific protein phosphatases" evidence="7">
    <location>
        <begin position="284"/>
        <end position="341"/>
    </location>
</feature>
<feature type="domain" description="Tyrosine specific protein phosphatases" evidence="7">
    <location>
        <begin position="97"/>
        <end position="155"/>
    </location>
</feature>
<dbReference type="GO" id="GO:0005737">
    <property type="term" value="C:cytoplasm"/>
    <property type="evidence" value="ECO:0007669"/>
    <property type="project" value="TreeGrafter"/>
</dbReference>
<evidence type="ECO:0000313" key="8">
    <source>
        <dbReference type="RefSeq" id="XP_042624243.1"/>
    </source>
</evidence>
<accession>A0A9Q9YPY7</accession>
<evidence type="ECO:0000256" key="2">
    <source>
        <dbReference type="ARBA" id="ARBA00022912"/>
    </source>
</evidence>
<keyword evidence="2" id="KW-0904">Protein phosphatase</keyword>
<dbReference type="InterPro" id="IPR000340">
    <property type="entry name" value="Dual-sp_phosphatase_cat-dom"/>
</dbReference>
<dbReference type="InterPro" id="IPR000387">
    <property type="entry name" value="Tyr_Pase_dom"/>
</dbReference>
<dbReference type="CDD" id="cd14515">
    <property type="entry name" value="DUSP3-like"/>
    <property type="match status" value="1"/>
</dbReference>
<dbReference type="RefSeq" id="XP_042624243.1">
    <property type="nucleotide sequence ID" value="XM_042768309.1"/>
</dbReference>
<dbReference type="AlphaFoldDB" id="A0A9Q9YPY7"/>
<dbReference type="Proteomes" id="UP001155660">
    <property type="component" value="Chromosome A13"/>
</dbReference>
<reference evidence="8" key="1">
    <citation type="submission" date="2025-08" db="UniProtKB">
        <authorList>
            <consortium name="RefSeq"/>
        </authorList>
    </citation>
    <scope>IDENTIFICATION</scope>
    <source>
        <tissue evidence="8">Muscle</tissue>
    </source>
</reference>